<dbReference type="NCBIfam" id="TIGR01133">
    <property type="entry name" value="murG"/>
    <property type="match status" value="1"/>
</dbReference>
<evidence type="ECO:0000256" key="6">
    <source>
        <dbReference type="ARBA" id="ARBA00022984"/>
    </source>
</evidence>
<keyword evidence="7 10" id="KW-0472">Membrane</keyword>
<dbReference type="InterPro" id="IPR007235">
    <property type="entry name" value="Glyco_trans_28_C"/>
</dbReference>
<dbReference type="GO" id="GO:0016757">
    <property type="term" value="F:glycosyltransferase activity"/>
    <property type="evidence" value="ECO:0007669"/>
    <property type="project" value="UniProtKB-KW"/>
</dbReference>
<sequence length="381" mass="38791">MADLSVVLAGGGTAGHVNPLLATAAELRRQDRDTRILVLGTAEGLEADLVPAAGLDLTVIPKVPLPRRPSTEWLAFPGRWRAAVRAAAAALDAVDADVVVGFGGYVATPAYIAARRRGVPIVVHEQNARPGLANRVGARFAAAVGVTFPGTPLPGAKLVGLPLRPAIADLVAARATDAAGAARHGAQRLGLDPERATVVVTGGSLGALRLNTAVPQVAGELVDAGAQVLHLTGRGKSETVTRALADVGEAVRANYHVREYLAEMEDALACADLVIARSGAGTVSELTALGIPAVYVPLPVGNGEQRLNAAATVTAGGGIVVPDADLTGAWLSERVLPLVADADRLAEMGRRAASVGVRDGAARLTSLVLKVARRGEPGSPA</sequence>
<evidence type="ECO:0000256" key="2">
    <source>
        <dbReference type="ARBA" id="ARBA00022618"/>
    </source>
</evidence>
<accession>A0ABS7SIZ2</accession>
<reference evidence="13 14" key="1">
    <citation type="submission" date="2021-04" db="EMBL/GenBank/DDBJ databases">
        <title>Ruania sp. nov., isolated from sandy soil of mangrove forest.</title>
        <authorList>
            <person name="Ge X."/>
            <person name="Huang R."/>
            <person name="Liu W."/>
        </authorList>
    </citation>
    <scope>NUCLEOTIDE SEQUENCE [LARGE SCALE GENOMIC DNA]</scope>
    <source>
        <strain evidence="13 14">N2-46</strain>
    </source>
</reference>
<comment type="caution">
    <text evidence="13">The sequence shown here is derived from an EMBL/GenBank/DDBJ whole genome shotgun (WGS) entry which is preliminary data.</text>
</comment>
<comment type="caution">
    <text evidence="10">Lacks conserved residue(s) required for the propagation of feature annotation.</text>
</comment>
<dbReference type="EMBL" id="JAGSHT010000025">
    <property type="protein sequence ID" value="MBZ2199253.1"/>
    <property type="molecule type" value="Genomic_DNA"/>
</dbReference>
<proteinExistence type="inferred from homology"/>
<comment type="pathway">
    <text evidence="10">Cell wall biogenesis; peptidoglycan biosynthesis.</text>
</comment>
<evidence type="ECO:0000259" key="12">
    <source>
        <dbReference type="Pfam" id="PF04101"/>
    </source>
</evidence>
<dbReference type="CDD" id="cd03785">
    <property type="entry name" value="GT28_MurG"/>
    <property type="match status" value="1"/>
</dbReference>
<dbReference type="Pfam" id="PF03033">
    <property type="entry name" value="Glyco_transf_28"/>
    <property type="match status" value="1"/>
</dbReference>
<evidence type="ECO:0000259" key="11">
    <source>
        <dbReference type="Pfam" id="PF03033"/>
    </source>
</evidence>
<feature type="binding site" evidence="10">
    <location>
        <position position="164"/>
    </location>
    <ligand>
        <name>UDP-N-acetyl-alpha-D-glucosamine</name>
        <dbReference type="ChEBI" id="CHEBI:57705"/>
    </ligand>
</feature>
<keyword evidence="8 10" id="KW-0131">Cell cycle</keyword>
<organism evidence="13 14">
    <name type="scientific">Occultella gossypii</name>
    <dbReference type="NCBI Taxonomy" id="2800820"/>
    <lineage>
        <taxon>Bacteria</taxon>
        <taxon>Bacillati</taxon>
        <taxon>Actinomycetota</taxon>
        <taxon>Actinomycetes</taxon>
        <taxon>Micrococcales</taxon>
        <taxon>Ruaniaceae</taxon>
        <taxon>Occultella</taxon>
    </lineage>
</organism>
<evidence type="ECO:0000313" key="13">
    <source>
        <dbReference type="EMBL" id="MBZ2199253.1"/>
    </source>
</evidence>
<evidence type="ECO:0000256" key="7">
    <source>
        <dbReference type="ARBA" id="ARBA00023136"/>
    </source>
</evidence>
<feature type="binding site" evidence="10">
    <location>
        <position position="127"/>
    </location>
    <ligand>
        <name>UDP-N-acetyl-alpha-D-glucosamine</name>
        <dbReference type="ChEBI" id="CHEBI:57705"/>
    </ligand>
</feature>
<evidence type="ECO:0000313" key="14">
    <source>
        <dbReference type="Proteomes" id="UP000826651"/>
    </source>
</evidence>
<keyword evidence="6 10" id="KW-0573">Peptidoglycan synthesis</keyword>
<dbReference type="PANTHER" id="PTHR21015:SF22">
    <property type="entry name" value="GLYCOSYLTRANSFERASE"/>
    <property type="match status" value="1"/>
</dbReference>
<comment type="subcellular location">
    <subcellularLocation>
        <location evidence="10">Cell membrane</location>
        <topology evidence="10">Peripheral membrane protein</topology>
        <orientation evidence="10">Cytoplasmic side</orientation>
    </subcellularLocation>
</comment>
<feature type="binding site" evidence="10">
    <location>
        <position position="204"/>
    </location>
    <ligand>
        <name>UDP-N-acetyl-alpha-D-glucosamine</name>
        <dbReference type="ChEBI" id="CHEBI:57705"/>
    </ligand>
</feature>
<dbReference type="Gene3D" id="3.40.50.2000">
    <property type="entry name" value="Glycogen Phosphorylase B"/>
    <property type="match status" value="2"/>
</dbReference>
<keyword evidence="9 10" id="KW-0961">Cell wall biogenesis/degradation</keyword>
<dbReference type="EC" id="2.4.1.227" evidence="10"/>
<comment type="catalytic activity">
    <reaction evidence="10">
        <text>di-trans,octa-cis-undecaprenyl diphospho-N-acetyl-alpha-D-muramoyl-L-alanyl-D-glutamyl-meso-2,6-diaminopimeloyl-D-alanyl-D-alanine + UDP-N-acetyl-alpha-D-glucosamine = di-trans,octa-cis-undecaprenyl diphospho-[N-acetyl-alpha-D-glucosaminyl-(1-&gt;4)]-N-acetyl-alpha-D-muramoyl-L-alanyl-D-glutamyl-meso-2,6-diaminopimeloyl-D-alanyl-D-alanine + UDP + H(+)</text>
        <dbReference type="Rhea" id="RHEA:31227"/>
        <dbReference type="ChEBI" id="CHEBI:15378"/>
        <dbReference type="ChEBI" id="CHEBI:57705"/>
        <dbReference type="ChEBI" id="CHEBI:58223"/>
        <dbReference type="ChEBI" id="CHEBI:61387"/>
        <dbReference type="ChEBI" id="CHEBI:61388"/>
        <dbReference type="EC" id="2.4.1.227"/>
    </reaction>
</comment>
<feature type="binding site" evidence="10">
    <location>
        <position position="305"/>
    </location>
    <ligand>
        <name>UDP-N-acetyl-alpha-D-glucosamine</name>
        <dbReference type="ChEBI" id="CHEBI:57705"/>
    </ligand>
</feature>
<keyword evidence="4 10" id="KW-0808">Transferase</keyword>
<feature type="binding site" evidence="10">
    <location>
        <begin position="13"/>
        <end position="15"/>
    </location>
    <ligand>
        <name>UDP-N-acetyl-alpha-D-glucosamine</name>
        <dbReference type="ChEBI" id="CHEBI:57705"/>
    </ligand>
</feature>
<feature type="domain" description="Glycosyl transferase family 28 C-terminal" evidence="12">
    <location>
        <begin position="197"/>
        <end position="363"/>
    </location>
</feature>
<evidence type="ECO:0000256" key="5">
    <source>
        <dbReference type="ARBA" id="ARBA00022960"/>
    </source>
</evidence>
<keyword evidence="3 10" id="KW-0328">Glycosyltransferase</keyword>
<comment type="function">
    <text evidence="10">Cell wall formation. Catalyzes the transfer of a GlcNAc subunit on undecaprenyl-pyrophosphoryl-MurNAc-pentapeptide (lipid intermediate I) to form undecaprenyl-pyrophosphoryl-MurNAc-(pentapeptide)GlcNAc (lipid intermediate II).</text>
</comment>
<keyword evidence="5 10" id="KW-0133">Cell shape</keyword>
<dbReference type="Pfam" id="PF04101">
    <property type="entry name" value="Glyco_tran_28_C"/>
    <property type="match status" value="1"/>
</dbReference>
<dbReference type="HAMAP" id="MF_00033">
    <property type="entry name" value="MurG"/>
    <property type="match status" value="1"/>
</dbReference>
<evidence type="ECO:0000256" key="8">
    <source>
        <dbReference type="ARBA" id="ARBA00023306"/>
    </source>
</evidence>
<evidence type="ECO:0000256" key="1">
    <source>
        <dbReference type="ARBA" id="ARBA00022475"/>
    </source>
</evidence>
<feature type="domain" description="Glycosyltransferase family 28 N-terminal" evidence="11">
    <location>
        <begin position="6"/>
        <end position="145"/>
    </location>
</feature>
<name>A0ABS7SIZ2_9MICO</name>
<evidence type="ECO:0000256" key="4">
    <source>
        <dbReference type="ARBA" id="ARBA00022679"/>
    </source>
</evidence>
<keyword evidence="2 10" id="KW-0132">Cell division</keyword>
<dbReference type="InterPro" id="IPR006009">
    <property type="entry name" value="GlcNAc_MurG"/>
</dbReference>
<evidence type="ECO:0000256" key="10">
    <source>
        <dbReference type="HAMAP-Rule" id="MF_00033"/>
    </source>
</evidence>
<dbReference type="InterPro" id="IPR004276">
    <property type="entry name" value="GlycoTrans_28_N"/>
</dbReference>
<comment type="similarity">
    <text evidence="10">Belongs to the glycosyltransferase 28 family. MurG subfamily.</text>
</comment>
<gene>
    <name evidence="10 13" type="primary">murG</name>
    <name evidence="13" type="ORF">KCQ71_24115</name>
</gene>
<dbReference type="RefSeq" id="WP_223411260.1">
    <property type="nucleotide sequence ID" value="NZ_JAGSHT010000025.1"/>
</dbReference>
<evidence type="ECO:0000256" key="9">
    <source>
        <dbReference type="ARBA" id="ARBA00023316"/>
    </source>
</evidence>
<dbReference type="PANTHER" id="PTHR21015">
    <property type="entry name" value="UDP-N-ACETYLGLUCOSAMINE--N-ACETYLMURAMYL-(PENTAPEPTIDE) PYROPHOSPHORYL-UNDECAPRENOL N-ACETYLGLUCOSAMINE TRANSFERASE 1"/>
    <property type="match status" value="1"/>
</dbReference>
<evidence type="ECO:0000256" key="3">
    <source>
        <dbReference type="ARBA" id="ARBA00022676"/>
    </source>
</evidence>
<dbReference type="SUPFAM" id="SSF53756">
    <property type="entry name" value="UDP-Glycosyltransferase/glycogen phosphorylase"/>
    <property type="match status" value="1"/>
</dbReference>
<protein>
    <recommendedName>
        <fullName evidence="10">UDP-N-acetylglucosamine--N-acetylmuramyl-(pentapeptide) pyrophosphoryl-undecaprenol N-acetylglucosamine transferase</fullName>
        <ecNumber evidence="10">2.4.1.227</ecNumber>
    </recommendedName>
    <alternativeName>
        <fullName evidence="10">Undecaprenyl-PP-MurNAc-pentapeptide-UDPGlcNAc GlcNAc transferase</fullName>
    </alternativeName>
</protein>
<dbReference type="Proteomes" id="UP000826651">
    <property type="component" value="Unassembled WGS sequence"/>
</dbReference>
<keyword evidence="1 10" id="KW-1003">Cell membrane</keyword>
<keyword evidence="14" id="KW-1185">Reference proteome</keyword>